<gene>
    <name evidence="2" type="ORF">IAA67_00675</name>
</gene>
<feature type="transmembrane region" description="Helical" evidence="1">
    <location>
        <begin position="73"/>
        <end position="91"/>
    </location>
</feature>
<sequence length="171" mass="18391">MKEKKFTVRQLTACAIVAALYAVITIASGPLAYDLMQFRLSEALIVLCWFEPVLAVGVTLGCFLANIFSTVTALDIVIGTLATAIACVLTIRIKNPWLVPLPNILANAILVGGMLAWVIFPDNLATGFAIAFAQVGFGELVVMYALGMPLLFALRKAGFPHILRKSARNIP</sequence>
<dbReference type="PIRSF" id="PIRSF031501">
    <property type="entry name" value="QueT"/>
    <property type="match status" value="1"/>
</dbReference>
<dbReference type="Proteomes" id="UP000886874">
    <property type="component" value="Unassembled WGS sequence"/>
</dbReference>
<name>A0A9D0Z578_9FIRM</name>
<comment type="caution">
    <text evidence="2">The sequence shown here is derived from an EMBL/GenBank/DDBJ whole genome shotgun (WGS) entry which is preliminary data.</text>
</comment>
<dbReference type="AlphaFoldDB" id="A0A9D0Z578"/>
<accession>A0A9D0Z578</accession>
<keyword evidence="1" id="KW-0472">Membrane</keyword>
<feature type="transmembrane region" description="Helical" evidence="1">
    <location>
        <begin position="126"/>
        <end position="154"/>
    </location>
</feature>
<keyword evidence="1" id="KW-1133">Transmembrane helix</keyword>
<organism evidence="2 3">
    <name type="scientific">Candidatus Avoscillospira stercorigallinarum</name>
    <dbReference type="NCBI Taxonomy" id="2840708"/>
    <lineage>
        <taxon>Bacteria</taxon>
        <taxon>Bacillati</taxon>
        <taxon>Bacillota</taxon>
        <taxon>Clostridia</taxon>
        <taxon>Eubacteriales</taxon>
        <taxon>Oscillospiraceae</taxon>
        <taxon>Oscillospiraceae incertae sedis</taxon>
        <taxon>Candidatus Avoscillospira</taxon>
    </lineage>
</organism>
<reference evidence="2" key="2">
    <citation type="journal article" date="2021" name="PeerJ">
        <title>Extensive microbial diversity within the chicken gut microbiome revealed by metagenomics and culture.</title>
        <authorList>
            <person name="Gilroy R."/>
            <person name="Ravi A."/>
            <person name="Getino M."/>
            <person name="Pursley I."/>
            <person name="Horton D.L."/>
            <person name="Alikhan N.F."/>
            <person name="Baker D."/>
            <person name="Gharbi K."/>
            <person name="Hall N."/>
            <person name="Watson M."/>
            <person name="Adriaenssens E.M."/>
            <person name="Foster-Nyarko E."/>
            <person name="Jarju S."/>
            <person name="Secka A."/>
            <person name="Antonio M."/>
            <person name="Oren A."/>
            <person name="Chaudhuri R.R."/>
            <person name="La Ragione R."/>
            <person name="Hildebrand F."/>
            <person name="Pallen M.J."/>
        </authorList>
    </citation>
    <scope>NUCLEOTIDE SEQUENCE</scope>
    <source>
        <strain evidence="2">ChiSjej2B20-13462</strain>
    </source>
</reference>
<dbReference type="PANTHER" id="PTHR40044">
    <property type="entry name" value="INTEGRAL MEMBRANE PROTEIN-RELATED"/>
    <property type="match status" value="1"/>
</dbReference>
<protein>
    <submittedName>
        <fullName evidence="2">QueT transporter family protein</fullName>
    </submittedName>
</protein>
<evidence type="ECO:0000256" key="1">
    <source>
        <dbReference type="SAM" id="Phobius"/>
    </source>
</evidence>
<evidence type="ECO:0000313" key="3">
    <source>
        <dbReference type="Proteomes" id="UP000886874"/>
    </source>
</evidence>
<dbReference type="Pfam" id="PF06177">
    <property type="entry name" value="QueT"/>
    <property type="match status" value="1"/>
</dbReference>
<feature type="transmembrane region" description="Helical" evidence="1">
    <location>
        <begin position="6"/>
        <end position="32"/>
    </location>
</feature>
<dbReference type="EMBL" id="DVFN01000011">
    <property type="protein sequence ID" value="HIQ68836.1"/>
    <property type="molecule type" value="Genomic_DNA"/>
</dbReference>
<reference evidence="2" key="1">
    <citation type="submission" date="2020-10" db="EMBL/GenBank/DDBJ databases">
        <authorList>
            <person name="Gilroy R."/>
        </authorList>
    </citation>
    <scope>NUCLEOTIDE SEQUENCE</scope>
    <source>
        <strain evidence="2">ChiSjej2B20-13462</strain>
    </source>
</reference>
<dbReference type="InterPro" id="IPR010387">
    <property type="entry name" value="QueT"/>
</dbReference>
<dbReference type="PANTHER" id="PTHR40044:SF1">
    <property type="entry name" value="INTEGRAL MEMBRANE PROTEIN"/>
    <property type="match status" value="1"/>
</dbReference>
<proteinExistence type="predicted"/>
<evidence type="ECO:0000313" key="2">
    <source>
        <dbReference type="EMBL" id="HIQ68836.1"/>
    </source>
</evidence>
<feature type="transmembrane region" description="Helical" evidence="1">
    <location>
        <begin position="44"/>
        <end position="67"/>
    </location>
</feature>
<keyword evidence="1" id="KW-0812">Transmembrane</keyword>
<feature type="transmembrane region" description="Helical" evidence="1">
    <location>
        <begin position="98"/>
        <end position="120"/>
    </location>
</feature>